<accession>A0A6B0TWN3</accession>
<keyword evidence="3" id="KW-0963">Cytoplasm</keyword>
<dbReference type="RefSeq" id="WP_160854807.1">
    <property type="nucleotide sequence ID" value="NZ_WUWG01000003.1"/>
</dbReference>
<dbReference type="GO" id="GO:0005737">
    <property type="term" value="C:cytoplasm"/>
    <property type="evidence" value="ECO:0007669"/>
    <property type="project" value="UniProtKB-SubCell"/>
</dbReference>
<dbReference type="AlphaFoldDB" id="A0A6B0TWN3"/>
<dbReference type="InterPro" id="IPR038277">
    <property type="entry name" value="UreF_sf"/>
</dbReference>
<dbReference type="Proteomes" id="UP000436016">
    <property type="component" value="Unassembled WGS sequence"/>
</dbReference>
<dbReference type="InterPro" id="IPR002639">
    <property type="entry name" value="UreF"/>
</dbReference>
<dbReference type="PANTHER" id="PTHR33620:SF1">
    <property type="entry name" value="UREASE ACCESSORY PROTEIN F"/>
    <property type="match status" value="1"/>
</dbReference>
<reference evidence="4 5" key="1">
    <citation type="submission" date="2019-12" db="EMBL/GenBank/DDBJ databases">
        <title>Strain KN286 was isolated from seawater, which was collected from Caroline Seamount in the tropical western Pacific.</title>
        <authorList>
            <person name="Wang Q."/>
        </authorList>
    </citation>
    <scope>NUCLEOTIDE SEQUENCE [LARGE SCALE GENOMIC DNA]</scope>
    <source>
        <strain evidence="4 5">KN286</strain>
    </source>
</reference>
<organism evidence="4 5">
    <name type="scientific">Oceanomicrobium pacificus</name>
    <dbReference type="NCBI Taxonomy" id="2692916"/>
    <lineage>
        <taxon>Bacteria</taxon>
        <taxon>Pseudomonadati</taxon>
        <taxon>Pseudomonadota</taxon>
        <taxon>Alphaproteobacteria</taxon>
        <taxon>Rhodobacterales</taxon>
        <taxon>Paracoccaceae</taxon>
        <taxon>Oceanomicrobium</taxon>
    </lineage>
</organism>
<evidence type="ECO:0000313" key="4">
    <source>
        <dbReference type="EMBL" id="MXU65908.1"/>
    </source>
</evidence>
<evidence type="ECO:0000256" key="3">
    <source>
        <dbReference type="HAMAP-Rule" id="MF_01385"/>
    </source>
</evidence>
<comment type="subcellular location">
    <subcellularLocation>
        <location evidence="3">Cytoplasm</location>
    </subcellularLocation>
</comment>
<dbReference type="GO" id="GO:0016151">
    <property type="term" value="F:nickel cation binding"/>
    <property type="evidence" value="ECO:0007669"/>
    <property type="project" value="UniProtKB-UniRule"/>
</dbReference>
<keyword evidence="5" id="KW-1185">Reference proteome</keyword>
<comment type="function">
    <text evidence="3">Required for maturation of urease via the functional incorporation of the urease nickel metallocenter.</text>
</comment>
<dbReference type="PIRSF" id="PIRSF009467">
    <property type="entry name" value="Ureas_acces_UreF"/>
    <property type="match status" value="1"/>
</dbReference>
<comment type="caution">
    <text evidence="4">The sequence shown here is derived from an EMBL/GenBank/DDBJ whole genome shotgun (WGS) entry which is preliminary data.</text>
</comment>
<dbReference type="EMBL" id="WUWG01000003">
    <property type="protein sequence ID" value="MXU65908.1"/>
    <property type="molecule type" value="Genomic_DNA"/>
</dbReference>
<evidence type="ECO:0000313" key="5">
    <source>
        <dbReference type="Proteomes" id="UP000436016"/>
    </source>
</evidence>
<gene>
    <name evidence="3" type="primary">ureF</name>
    <name evidence="4" type="ORF">GSH16_10635</name>
</gene>
<name>A0A6B0TWN3_9RHOB</name>
<comment type="subunit">
    <text evidence="3">UreD, UreF and UreG form a complex that acts as a GTP-hydrolysis-dependent molecular chaperone, activating the urease apoprotein by helping to assemble the nickel containing metallocenter of UreC. The UreE protein probably delivers the nickel.</text>
</comment>
<protein>
    <recommendedName>
        <fullName evidence="3">Urease accessory protein UreF</fullName>
    </recommendedName>
</protein>
<keyword evidence="1 3" id="KW-0996">Nickel insertion</keyword>
<proteinExistence type="inferred from homology"/>
<dbReference type="HAMAP" id="MF_01385">
    <property type="entry name" value="UreF"/>
    <property type="match status" value="1"/>
</dbReference>
<dbReference type="PANTHER" id="PTHR33620">
    <property type="entry name" value="UREASE ACCESSORY PROTEIN F"/>
    <property type="match status" value="1"/>
</dbReference>
<evidence type="ECO:0000256" key="2">
    <source>
        <dbReference type="ARBA" id="ARBA00023186"/>
    </source>
</evidence>
<dbReference type="Gene3D" id="1.10.4190.10">
    <property type="entry name" value="Urease accessory protein UreF"/>
    <property type="match status" value="1"/>
</dbReference>
<comment type="similarity">
    <text evidence="3">Belongs to the UreF family.</text>
</comment>
<keyword evidence="2 3" id="KW-0143">Chaperone</keyword>
<sequence>MSAQSEHLLAAWMSPSYPVGAFAYSHGLETAISEEQITSADDLGGWLDRLLEAGGPRADAIFLTLAHTAPDFAARDALAAEVRAFAQGRERLLETDAQGTAFAATSRAVWPDRLGKALGDWPYPVAVGAAAARMGVDRDAACRLYLHGVISALIAAAVRFMPLGQTEGQRLLAARFAPIDALVEESRHLTLADVGGHAIMADLAALRHETQTTRIFRT</sequence>
<dbReference type="Pfam" id="PF01730">
    <property type="entry name" value="UreF"/>
    <property type="match status" value="1"/>
</dbReference>
<evidence type="ECO:0000256" key="1">
    <source>
        <dbReference type="ARBA" id="ARBA00022988"/>
    </source>
</evidence>